<keyword evidence="2" id="KW-1185">Reference proteome</keyword>
<organism evidence="1 2">
    <name type="scientific">Bradyrhizobium manausense</name>
    <dbReference type="NCBI Taxonomy" id="989370"/>
    <lineage>
        <taxon>Bacteria</taxon>
        <taxon>Pseudomonadati</taxon>
        <taxon>Pseudomonadota</taxon>
        <taxon>Alphaproteobacteria</taxon>
        <taxon>Hyphomicrobiales</taxon>
        <taxon>Nitrobacteraceae</taxon>
        <taxon>Bradyrhizobium</taxon>
    </lineage>
</organism>
<accession>A0A0R3DR37</accession>
<dbReference type="EMBL" id="LJYG01000087">
    <property type="protein sequence ID" value="KRQ09842.1"/>
    <property type="molecule type" value="Genomic_DNA"/>
</dbReference>
<dbReference type="Proteomes" id="UP000051936">
    <property type="component" value="Unassembled WGS sequence"/>
</dbReference>
<reference evidence="1 2" key="1">
    <citation type="submission" date="2015-09" db="EMBL/GenBank/DDBJ databases">
        <title>Draft Genome Sequence of Bradyrhizobium manausense Strain BR 3351T, a Novel Symbiotic Nitrogen-Fixing Alphaproteobacterium Isolated from Brazilian Amazon Rain Forest.</title>
        <authorList>
            <person name="De Araujo J.L."/>
            <person name="Zilli J.E."/>
        </authorList>
    </citation>
    <scope>NUCLEOTIDE SEQUENCE [LARGE SCALE GENOMIC DNA]</scope>
    <source>
        <strain evidence="1 2">BR3351</strain>
    </source>
</reference>
<comment type="caution">
    <text evidence="1">The sequence shown here is derived from an EMBL/GenBank/DDBJ whole genome shotgun (WGS) entry which is preliminary data.</text>
</comment>
<protein>
    <submittedName>
        <fullName evidence="1">Uncharacterized protein</fullName>
    </submittedName>
</protein>
<gene>
    <name evidence="1" type="ORF">AOQ71_20290</name>
</gene>
<sequence length="59" mass="6575">MMKLVESVAAMTVHLSRRERSNCAAIRVRGSALSGDLHPLTRAFEATSPRWGEVKEHRA</sequence>
<evidence type="ECO:0000313" key="1">
    <source>
        <dbReference type="EMBL" id="KRQ09842.1"/>
    </source>
</evidence>
<name>A0A0R3DR37_9BRAD</name>
<dbReference type="AlphaFoldDB" id="A0A0R3DR37"/>
<dbReference type="STRING" id="989370.AOQ71_20290"/>
<proteinExistence type="predicted"/>
<evidence type="ECO:0000313" key="2">
    <source>
        <dbReference type="Proteomes" id="UP000051936"/>
    </source>
</evidence>